<feature type="compositionally biased region" description="Basic and acidic residues" evidence="1">
    <location>
        <begin position="62"/>
        <end position="75"/>
    </location>
</feature>
<dbReference type="Proteomes" id="UP001151760">
    <property type="component" value="Unassembled WGS sequence"/>
</dbReference>
<name>A0ABQ5IX77_9ASTR</name>
<reference evidence="2" key="1">
    <citation type="journal article" date="2022" name="Int. J. Mol. Sci.">
        <title>Draft Genome of Tanacetum Coccineum: Genomic Comparison of Closely Related Tanacetum-Family Plants.</title>
        <authorList>
            <person name="Yamashiro T."/>
            <person name="Shiraishi A."/>
            <person name="Nakayama K."/>
            <person name="Satake H."/>
        </authorList>
    </citation>
    <scope>NUCLEOTIDE SEQUENCE</scope>
</reference>
<comment type="caution">
    <text evidence="2">The sequence shown here is derived from an EMBL/GenBank/DDBJ whole genome shotgun (WGS) entry which is preliminary data.</text>
</comment>
<evidence type="ECO:0000313" key="3">
    <source>
        <dbReference type="Proteomes" id="UP001151760"/>
    </source>
</evidence>
<feature type="region of interest" description="Disordered" evidence="1">
    <location>
        <begin position="103"/>
        <end position="138"/>
    </location>
</feature>
<protein>
    <recommendedName>
        <fullName evidence="4">Reverse transcriptase domain-containing protein</fullName>
    </recommendedName>
</protein>
<reference evidence="2" key="2">
    <citation type="submission" date="2022-01" db="EMBL/GenBank/DDBJ databases">
        <authorList>
            <person name="Yamashiro T."/>
            <person name="Shiraishi A."/>
            <person name="Satake H."/>
            <person name="Nakayama K."/>
        </authorList>
    </citation>
    <scope>NUCLEOTIDE SEQUENCE</scope>
</reference>
<keyword evidence="3" id="KW-1185">Reference proteome</keyword>
<evidence type="ECO:0000313" key="2">
    <source>
        <dbReference type="EMBL" id="GJU04823.1"/>
    </source>
</evidence>
<evidence type="ECO:0008006" key="4">
    <source>
        <dbReference type="Google" id="ProtNLM"/>
    </source>
</evidence>
<accession>A0ABQ5IX77</accession>
<feature type="compositionally biased region" description="Basic and acidic residues" evidence="1">
    <location>
        <begin position="106"/>
        <end position="121"/>
    </location>
</feature>
<evidence type="ECO:0000256" key="1">
    <source>
        <dbReference type="SAM" id="MobiDB-lite"/>
    </source>
</evidence>
<feature type="region of interest" description="Disordered" evidence="1">
    <location>
        <begin position="57"/>
        <end position="87"/>
    </location>
</feature>
<sequence length="271" mass="31588">MVTNFDVFRKRVLHEVFAQVDGLFVVTHDRNVVEVDVVVDESLFHPIHKHKKEVSFLSQSHVTKEKDPKKEETQPKHHVQKFSPLPESKRLLQAKTRRIMTFSPKKSYEHHSVHKAREGHWKSKSKKPKSTTDEEDLSQPWLCEETDPLTLRIRNFEFPKRICMPSNVKTYDGSGDPDDHLKIFQTAAKLSPESINSYVELQKAFFANFLQQKKYIKDPVEIRHIRKREADLTEAFIECFKAESMHVKGAPKCMRVSRFMHGITNPDLSNG</sequence>
<organism evidence="2 3">
    <name type="scientific">Tanacetum coccineum</name>
    <dbReference type="NCBI Taxonomy" id="301880"/>
    <lineage>
        <taxon>Eukaryota</taxon>
        <taxon>Viridiplantae</taxon>
        <taxon>Streptophyta</taxon>
        <taxon>Embryophyta</taxon>
        <taxon>Tracheophyta</taxon>
        <taxon>Spermatophyta</taxon>
        <taxon>Magnoliopsida</taxon>
        <taxon>eudicotyledons</taxon>
        <taxon>Gunneridae</taxon>
        <taxon>Pentapetalae</taxon>
        <taxon>asterids</taxon>
        <taxon>campanulids</taxon>
        <taxon>Asterales</taxon>
        <taxon>Asteraceae</taxon>
        <taxon>Asteroideae</taxon>
        <taxon>Anthemideae</taxon>
        <taxon>Anthemidinae</taxon>
        <taxon>Tanacetum</taxon>
    </lineage>
</organism>
<dbReference type="EMBL" id="BQNB010021287">
    <property type="protein sequence ID" value="GJU04823.1"/>
    <property type="molecule type" value="Genomic_DNA"/>
</dbReference>
<proteinExistence type="predicted"/>
<gene>
    <name evidence="2" type="ORF">Tco_1121253</name>
</gene>